<comment type="subcellular location">
    <subcellularLocation>
        <location evidence="1">Membrane</location>
    </subcellularLocation>
</comment>
<evidence type="ECO:0000256" key="1">
    <source>
        <dbReference type="ARBA" id="ARBA00004370"/>
    </source>
</evidence>
<dbReference type="InterPro" id="IPR023352">
    <property type="entry name" value="MAPEG-like_dom_sf"/>
</dbReference>
<feature type="transmembrane region" description="Helical" evidence="5">
    <location>
        <begin position="12"/>
        <end position="35"/>
    </location>
</feature>
<evidence type="ECO:0000256" key="4">
    <source>
        <dbReference type="ARBA" id="ARBA00023136"/>
    </source>
</evidence>
<dbReference type="InterPro" id="IPR001129">
    <property type="entry name" value="Membr-assoc_MAPEG"/>
</dbReference>
<dbReference type="EMBL" id="SNZR01000011">
    <property type="protein sequence ID" value="TDR93944.1"/>
    <property type="molecule type" value="Genomic_DNA"/>
</dbReference>
<reference evidence="6 7" key="1">
    <citation type="submission" date="2019-03" db="EMBL/GenBank/DDBJ databases">
        <title>Genomic Encyclopedia of Type Strains, Phase IV (KMG-IV): sequencing the most valuable type-strain genomes for metagenomic binning, comparative biology and taxonomic classification.</title>
        <authorList>
            <person name="Goeker M."/>
        </authorList>
    </citation>
    <scope>NUCLEOTIDE SEQUENCE [LARGE SCALE GENOMIC DNA]</scope>
    <source>
        <strain evidence="6 7">DSM 25903</strain>
    </source>
</reference>
<proteinExistence type="predicted"/>
<keyword evidence="3 5" id="KW-1133">Transmembrane helix</keyword>
<evidence type="ECO:0000313" key="7">
    <source>
        <dbReference type="Proteomes" id="UP000295122"/>
    </source>
</evidence>
<sequence>MPSAGPPFHRNAMSIQAILLPVFLQVLLVFALAVVMGRRRYAAVQAREVRREDVILGQKNWPAGAQASANAYSNQFELPVLFFALVPLAIITRKADLLFVVLSWVFVASRYVHAGIYVSSNAIPLRFGAFAVGVVALLLMWVVFAVRILATPASL</sequence>
<dbReference type="Proteomes" id="UP000295122">
    <property type="component" value="Unassembled WGS sequence"/>
</dbReference>
<keyword evidence="4 5" id="KW-0472">Membrane</keyword>
<evidence type="ECO:0000256" key="3">
    <source>
        <dbReference type="ARBA" id="ARBA00022989"/>
    </source>
</evidence>
<dbReference type="Pfam" id="PF01124">
    <property type="entry name" value="MAPEG"/>
    <property type="match status" value="1"/>
</dbReference>
<dbReference type="Gene3D" id="1.20.120.550">
    <property type="entry name" value="Membrane associated eicosanoid/glutathione metabolism-like domain"/>
    <property type="match status" value="1"/>
</dbReference>
<keyword evidence="2 5" id="KW-0812">Transmembrane</keyword>
<keyword evidence="7" id="KW-1185">Reference proteome</keyword>
<evidence type="ECO:0008006" key="8">
    <source>
        <dbReference type="Google" id="ProtNLM"/>
    </source>
</evidence>
<accession>A0A4R7C5V2</accession>
<name>A0A4R7C5V2_9HYPH</name>
<protein>
    <recommendedName>
        <fullName evidence="8">MAPEG family protein</fullName>
    </recommendedName>
</protein>
<feature type="transmembrane region" description="Helical" evidence="5">
    <location>
        <begin position="127"/>
        <end position="150"/>
    </location>
</feature>
<evidence type="ECO:0000256" key="5">
    <source>
        <dbReference type="SAM" id="Phobius"/>
    </source>
</evidence>
<dbReference type="GO" id="GO:0016020">
    <property type="term" value="C:membrane"/>
    <property type="evidence" value="ECO:0007669"/>
    <property type="project" value="UniProtKB-SubCell"/>
</dbReference>
<evidence type="ECO:0000313" key="6">
    <source>
        <dbReference type="EMBL" id="TDR93944.1"/>
    </source>
</evidence>
<dbReference type="RefSeq" id="WP_425359586.1">
    <property type="nucleotide sequence ID" value="NZ_SNZR01000011.1"/>
</dbReference>
<dbReference type="SUPFAM" id="SSF161084">
    <property type="entry name" value="MAPEG domain-like"/>
    <property type="match status" value="1"/>
</dbReference>
<organism evidence="6 7">
    <name type="scientific">Enterovirga rhinocerotis</name>
    <dbReference type="NCBI Taxonomy" id="1339210"/>
    <lineage>
        <taxon>Bacteria</taxon>
        <taxon>Pseudomonadati</taxon>
        <taxon>Pseudomonadota</taxon>
        <taxon>Alphaproteobacteria</taxon>
        <taxon>Hyphomicrobiales</taxon>
        <taxon>Methylobacteriaceae</taxon>
        <taxon>Enterovirga</taxon>
    </lineage>
</organism>
<evidence type="ECO:0000256" key="2">
    <source>
        <dbReference type="ARBA" id="ARBA00022692"/>
    </source>
</evidence>
<dbReference type="AlphaFoldDB" id="A0A4R7C5V2"/>
<gene>
    <name evidence="6" type="ORF">EV668_1213</name>
</gene>
<comment type="caution">
    <text evidence="6">The sequence shown here is derived from an EMBL/GenBank/DDBJ whole genome shotgun (WGS) entry which is preliminary data.</text>
</comment>